<dbReference type="EC" id="3.4.23.-" evidence="1"/>
<protein>
    <submittedName>
        <fullName evidence="1">Clan AA aspartic protease, TIGR02281 family protein</fullName>
        <ecNumber evidence="1">3.4.23.-</ecNumber>
    </submittedName>
</protein>
<dbReference type="Proteomes" id="UP000023762">
    <property type="component" value="Chromosome"/>
</dbReference>
<keyword evidence="1" id="KW-0645">Protease</keyword>
<proteinExistence type="predicted"/>
<dbReference type="GO" id="GO:0006508">
    <property type="term" value="P:proteolysis"/>
    <property type="evidence" value="ECO:0007669"/>
    <property type="project" value="UniProtKB-KW"/>
</dbReference>
<reference evidence="1 2" key="1">
    <citation type="submission" date="2014-03" db="EMBL/GenBank/DDBJ databases">
        <title>Sequencing and Comparison of Genomes and Transcriptome Profiles of Human Ehrlichiosis Agents.</title>
        <authorList>
            <person name="Lin M."/>
            <person name="Daugherty S.C."/>
            <person name="Nagaraj S."/>
            <person name="Cheng Z."/>
            <person name="Xiong Q."/>
            <person name="Lin F.-Y."/>
            <person name="Sengamalay N."/>
            <person name="Ott S."/>
            <person name="Godinez A."/>
            <person name="Tallon L.J."/>
            <person name="Sadzewicz L."/>
            <person name="Fraser C.M."/>
            <person name="Dunning Hotopp J.C."/>
            <person name="Rikihisa Y."/>
        </authorList>
    </citation>
    <scope>NUCLEOTIDE SEQUENCE [LARGE SCALE GENOMIC DNA]</scope>
    <source>
        <strain evidence="1 2">HF</strain>
    </source>
</reference>
<dbReference type="STRING" id="391036.EHF_0422"/>
<evidence type="ECO:0000313" key="2">
    <source>
        <dbReference type="Proteomes" id="UP000023762"/>
    </source>
</evidence>
<dbReference type="InterPro" id="IPR011969">
    <property type="entry name" value="Clan_AA_Asp_peptidase_C"/>
</dbReference>
<dbReference type="PROSITE" id="PS00141">
    <property type="entry name" value="ASP_PROTEASE"/>
    <property type="match status" value="1"/>
</dbReference>
<dbReference type="InterPro" id="IPR001969">
    <property type="entry name" value="Aspartic_peptidase_AS"/>
</dbReference>
<dbReference type="GO" id="GO:0004190">
    <property type="term" value="F:aspartic-type endopeptidase activity"/>
    <property type="evidence" value="ECO:0007669"/>
    <property type="project" value="InterPro"/>
</dbReference>
<name>X5GKH5_9RICK</name>
<keyword evidence="1" id="KW-0378">Hydrolase</keyword>
<gene>
    <name evidence="1" type="ORF">EHF_0422</name>
</gene>
<dbReference type="OrthoDB" id="7595324at2"/>
<dbReference type="InterPro" id="IPR021109">
    <property type="entry name" value="Peptidase_aspartic_dom_sf"/>
</dbReference>
<organism evidence="1 2">
    <name type="scientific">Ehrlichia japonica</name>
    <dbReference type="NCBI Taxonomy" id="391036"/>
    <lineage>
        <taxon>Bacteria</taxon>
        <taxon>Pseudomonadati</taxon>
        <taxon>Pseudomonadota</taxon>
        <taxon>Alphaproteobacteria</taxon>
        <taxon>Rickettsiales</taxon>
        <taxon>Anaplasmataceae</taxon>
        <taxon>Ehrlichia</taxon>
    </lineage>
</organism>
<dbReference type="CDD" id="cd05483">
    <property type="entry name" value="retropepsin_like_bacteria"/>
    <property type="match status" value="1"/>
</dbReference>
<dbReference type="HOGENOM" id="CLU_099411_0_1_5"/>
<keyword evidence="2" id="KW-1185">Reference proteome</keyword>
<dbReference type="RefSeq" id="WP_044194548.1">
    <property type="nucleotide sequence ID" value="NZ_CP007474.1"/>
</dbReference>
<accession>X5GKH5</accession>
<dbReference type="eggNOG" id="COG3577">
    <property type="taxonomic scope" value="Bacteria"/>
</dbReference>
<dbReference type="EMBL" id="CP007474">
    <property type="protein sequence ID" value="AHX04636.1"/>
    <property type="molecule type" value="Genomic_DNA"/>
</dbReference>
<dbReference type="Gene3D" id="2.40.70.10">
    <property type="entry name" value="Acid Proteases"/>
    <property type="match status" value="1"/>
</dbReference>
<sequence>MRNVKYVLFWLGFIVLVTLFDGIKGDVANRKYFEKFFPNNVTQNTSVSYVDGGGVEFRRAKDGHFYIEAMVHGIPVNFLVDTGATDIVLSVEDAKRLKNHLKYLNRKKTYHTANGTVKALYVEISEMQVGKFIVNNVKASVNVSPMRTSLLGMSFLQYFHFNMSGDKLTLNSY</sequence>
<dbReference type="Pfam" id="PF13975">
    <property type="entry name" value="gag-asp_proteas"/>
    <property type="match status" value="1"/>
</dbReference>
<dbReference type="InterPro" id="IPR034122">
    <property type="entry name" value="Retropepsin-like_bacterial"/>
</dbReference>
<dbReference type="SUPFAM" id="SSF50630">
    <property type="entry name" value="Acid proteases"/>
    <property type="match status" value="1"/>
</dbReference>
<evidence type="ECO:0000313" key="1">
    <source>
        <dbReference type="EMBL" id="AHX04636.1"/>
    </source>
</evidence>
<dbReference type="NCBIfam" id="TIGR02281">
    <property type="entry name" value="clan_AA_DTGA"/>
    <property type="match status" value="1"/>
</dbReference>
<dbReference type="KEGG" id="ehh:EHF_0422"/>
<dbReference type="AlphaFoldDB" id="X5GKH5"/>